<dbReference type="InterPro" id="IPR002716">
    <property type="entry name" value="PIN_dom"/>
</dbReference>
<dbReference type="PANTHER" id="PTHR36173:SF2">
    <property type="entry name" value="RIBONUCLEASE VAPC16"/>
    <property type="match status" value="1"/>
</dbReference>
<name>A0ABU2DNW4_9MICC</name>
<accession>A0ABU2DNW4</accession>
<dbReference type="RefSeq" id="WP_310547198.1">
    <property type="nucleotide sequence ID" value="NZ_JAVKGR010000001.1"/>
</dbReference>
<evidence type="ECO:0000256" key="4">
    <source>
        <dbReference type="ARBA" id="ARBA00022842"/>
    </source>
</evidence>
<dbReference type="Gene3D" id="3.40.50.1010">
    <property type="entry name" value="5'-nuclease"/>
    <property type="match status" value="1"/>
</dbReference>
<dbReference type="SUPFAM" id="SSF88723">
    <property type="entry name" value="PIN domain-like"/>
    <property type="match status" value="1"/>
</dbReference>
<evidence type="ECO:0000256" key="1">
    <source>
        <dbReference type="ARBA" id="ARBA00022722"/>
    </source>
</evidence>
<evidence type="ECO:0000256" key="2">
    <source>
        <dbReference type="ARBA" id="ARBA00022723"/>
    </source>
</evidence>
<keyword evidence="3" id="KW-0378">Hydrolase</keyword>
<protein>
    <submittedName>
        <fullName evidence="6">Type II toxin-antitoxin system VapC family toxin</fullName>
    </submittedName>
</protein>
<dbReference type="EMBL" id="JAVKGR010000001">
    <property type="protein sequence ID" value="MDR8018213.1"/>
    <property type="molecule type" value="Genomic_DNA"/>
</dbReference>
<dbReference type="Pfam" id="PF01850">
    <property type="entry name" value="PIN"/>
    <property type="match status" value="1"/>
</dbReference>
<evidence type="ECO:0000256" key="3">
    <source>
        <dbReference type="ARBA" id="ARBA00022801"/>
    </source>
</evidence>
<proteinExistence type="predicted"/>
<dbReference type="InterPro" id="IPR029060">
    <property type="entry name" value="PIN-like_dom_sf"/>
</dbReference>
<sequence length="128" mass="14431">MLLDTNALLWVHRDADQLGQVSRRMLTDGRRVWFSAVSVAEITIKHMLGRLALPGEEDFPEIFRSAGLQELPLTAVEGSMMMRDPGLVRHDPFDRMLLAQARAQKLELLTSDAVLLGLGHSWILDARR</sequence>
<evidence type="ECO:0000259" key="5">
    <source>
        <dbReference type="Pfam" id="PF01850"/>
    </source>
</evidence>
<gene>
    <name evidence="6" type="ORF">RIL96_01350</name>
</gene>
<keyword evidence="4" id="KW-0460">Magnesium</keyword>
<dbReference type="Proteomes" id="UP001251870">
    <property type="component" value="Unassembled WGS sequence"/>
</dbReference>
<dbReference type="PANTHER" id="PTHR36173">
    <property type="entry name" value="RIBONUCLEASE VAPC16-RELATED"/>
    <property type="match status" value="1"/>
</dbReference>
<evidence type="ECO:0000313" key="7">
    <source>
        <dbReference type="Proteomes" id="UP001251870"/>
    </source>
</evidence>
<dbReference type="CDD" id="cd09872">
    <property type="entry name" value="PIN_Sll0205-like"/>
    <property type="match status" value="1"/>
</dbReference>
<keyword evidence="1" id="KW-0540">Nuclease</keyword>
<keyword evidence="2" id="KW-0479">Metal-binding</keyword>
<feature type="domain" description="PIN" evidence="5">
    <location>
        <begin position="1"/>
        <end position="113"/>
    </location>
</feature>
<keyword evidence="7" id="KW-1185">Reference proteome</keyword>
<reference evidence="6 7" key="1">
    <citation type="submission" date="2023-09" db="EMBL/GenBank/DDBJ databases">
        <title>Description of three actinobacteria isolated from air of manufacturing shop in a pharmaceutical factory.</title>
        <authorList>
            <person name="Zhang D.-F."/>
        </authorList>
    </citation>
    <scope>NUCLEOTIDE SEQUENCE [LARGE SCALE GENOMIC DNA]</scope>
    <source>
        <strain evidence="6 7">LY-0111</strain>
    </source>
</reference>
<dbReference type="InterPro" id="IPR052919">
    <property type="entry name" value="TA_system_RNase"/>
</dbReference>
<evidence type="ECO:0000313" key="6">
    <source>
        <dbReference type="EMBL" id="MDR8018213.1"/>
    </source>
</evidence>
<organism evidence="6 7">
    <name type="scientific">Nesterenkonia aerolata</name>
    <dbReference type="NCBI Taxonomy" id="3074079"/>
    <lineage>
        <taxon>Bacteria</taxon>
        <taxon>Bacillati</taxon>
        <taxon>Actinomycetota</taxon>
        <taxon>Actinomycetes</taxon>
        <taxon>Micrococcales</taxon>
        <taxon>Micrococcaceae</taxon>
        <taxon>Nesterenkonia</taxon>
    </lineage>
</organism>
<dbReference type="InterPro" id="IPR041705">
    <property type="entry name" value="PIN_Sll0205"/>
</dbReference>
<comment type="caution">
    <text evidence="6">The sequence shown here is derived from an EMBL/GenBank/DDBJ whole genome shotgun (WGS) entry which is preliminary data.</text>
</comment>